<organism evidence="1 2">
    <name type="scientific">Pleuronectes platessa</name>
    <name type="common">European plaice</name>
    <dbReference type="NCBI Taxonomy" id="8262"/>
    <lineage>
        <taxon>Eukaryota</taxon>
        <taxon>Metazoa</taxon>
        <taxon>Chordata</taxon>
        <taxon>Craniata</taxon>
        <taxon>Vertebrata</taxon>
        <taxon>Euteleostomi</taxon>
        <taxon>Actinopterygii</taxon>
        <taxon>Neopterygii</taxon>
        <taxon>Teleostei</taxon>
        <taxon>Neoteleostei</taxon>
        <taxon>Acanthomorphata</taxon>
        <taxon>Carangaria</taxon>
        <taxon>Pleuronectiformes</taxon>
        <taxon>Pleuronectoidei</taxon>
        <taxon>Pleuronectidae</taxon>
        <taxon>Pleuronectes</taxon>
    </lineage>
</organism>
<accession>A0A9N7USB8</accession>
<protein>
    <submittedName>
        <fullName evidence="1">Uncharacterized protein</fullName>
    </submittedName>
</protein>
<sequence>MRAARKALRGAAERHGEGVPRWRGRSYLSVFVKTEKHTLALSTGSTAALAQRFSDWCVQRDGLTWEWMGASCYLRLGAALPRRFGIASASGVNPAPQEILTSVAMKSFERLVLTHLKDITGPLLDPLQFSNQANRQEATCEAGEHHKQHPDIRTGAPWGTLLFSR</sequence>
<proteinExistence type="predicted"/>
<reference evidence="1" key="1">
    <citation type="submission" date="2020-03" db="EMBL/GenBank/DDBJ databases">
        <authorList>
            <person name="Weist P."/>
        </authorList>
    </citation>
    <scope>NUCLEOTIDE SEQUENCE</scope>
</reference>
<dbReference type="AlphaFoldDB" id="A0A9N7USB8"/>
<comment type="caution">
    <text evidence="1">The sequence shown here is derived from an EMBL/GenBank/DDBJ whole genome shotgun (WGS) entry which is preliminary data.</text>
</comment>
<dbReference type="EMBL" id="CADEAL010001775">
    <property type="protein sequence ID" value="CAB1435435.1"/>
    <property type="molecule type" value="Genomic_DNA"/>
</dbReference>
<name>A0A9N7USB8_PLEPL</name>
<evidence type="ECO:0000313" key="1">
    <source>
        <dbReference type="EMBL" id="CAB1435435.1"/>
    </source>
</evidence>
<evidence type="ECO:0000313" key="2">
    <source>
        <dbReference type="Proteomes" id="UP001153269"/>
    </source>
</evidence>
<gene>
    <name evidence="1" type="ORF">PLEPLA_LOCUS23509</name>
</gene>
<keyword evidence="2" id="KW-1185">Reference proteome</keyword>
<dbReference type="Proteomes" id="UP001153269">
    <property type="component" value="Unassembled WGS sequence"/>
</dbReference>